<protein>
    <submittedName>
        <fullName evidence="2">Uncharacterized protein</fullName>
    </submittedName>
</protein>
<feature type="region of interest" description="Disordered" evidence="1">
    <location>
        <begin position="50"/>
        <end position="72"/>
    </location>
</feature>
<feature type="compositionally biased region" description="Basic and acidic residues" evidence="1">
    <location>
        <begin position="1"/>
        <end position="14"/>
    </location>
</feature>
<sequence>MKTHEAPGGDHEGLAEAAGAVQTGGVGGDRAGPVREAGLVERGEAFEALAARTDRHRTDRHRAGGAGKGPRP</sequence>
<proteinExistence type="predicted"/>
<evidence type="ECO:0000313" key="3">
    <source>
        <dbReference type="Proteomes" id="UP001550739"/>
    </source>
</evidence>
<feature type="region of interest" description="Disordered" evidence="1">
    <location>
        <begin position="1"/>
        <end position="33"/>
    </location>
</feature>
<name>A0ABV2Z9S1_9ACTN</name>
<comment type="caution">
    <text evidence="2">The sequence shown here is derived from an EMBL/GenBank/DDBJ whole genome shotgun (WGS) entry which is preliminary data.</text>
</comment>
<gene>
    <name evidence="2" type="ORF">AB0E89_01650</name>
</gene>
<accession>A0ABV2Z9S1</accession>
<evidence type="ECO:0000256" key="1">
    <source>
        <dbReference type="SAM" id="MobiDB-lite"/>
    </source>
</evidence>
<dbReference type="RefSeq" id="WP_334580995.1">
    <property type="nucleotide sequence ID" value="NZ_JBEZVE010000001.1"/>
</dbReference>
<dbReference type="EMBL" id="JBEZVE010000001">
    <property type="protein sequence ID" value="MEU3779293.1"/>
    <property type="molecule type" value="Genomic_DNA"/>
</dbReference>
<keyword evidence="3" id="KW-1185">Reference proteome</keyword>
<organism evidence="2 3">
    <name type="scientific">Streptomyces sp. 900129855</name>
    <dbReference type="NCBI Taxonomy" id="3155129"/>
    <lineage>
        <taxon>Bacteria</taxon>
        <taxon>Bacillati</taxon>
        <taxon>Actinomycetota</taxon>
        <taxon>Actinomycetes</taxon>
        <taxon>Kitasatosporales</taxon>
        <taxon>Streptomycetaceae</taxon>
        <taxon>Streptomyces</taxon>
    </lineage>
</organism>
<dbReference type="Proteomes" id="UP001550739">
    <property type="component" value="Unassembled WGS sequence"/>
</dbReference>
<evidence type="ECO:0000313" key="2">
    <source>
        <dbReference type="EMBL" id="MEU3779293.1"/>
    </source>
</evidence>
<reference evidence="2 3" key="1">
    <citation type="submission" date="2024-06" db="EMBL/GenBank/DDBJ databases">
        <title>The Natural Products Discovery Center: Release of the First 8490 Sequenced Strains for Exploring Actinobacteria Biosynthetic Diversity.</title>
        <authorList>
            <person name="Kalkreuter E."/>
            <person name="Kautsar S.A."/>
            <person name="Yang D."/>
            <person name="Bader C.D."/>
            <person name="Teijaro C.N."/>
            <person name="Fluegel L."/>
            <person name="Davis C.M."/>
            <person name="Simpson J.R."/>
            <person name="Lauterbach L."/>
            <person name="Steele A.D."/>
            <person name="Gui C."/>
            <person name="Meng S."/>
            <person name="Li G."/>
            <person name="Viehrig K."/>
            <person name="Ye F."/>
            <person name="Su P."/>
            <person name="Kiefer A.F."/>
            <person name="Nichols A."/>
            <person name="Cepeda A.J."/>
            <person name="Yan W."/>
            <person name="Fan B."/>
            <person name="Jiang Y."/>
            <person name="Adhikari A."/>
            <person name="Zheng C.-J."/>
            <person name="Schuster L."/>
            <person name="Cowan T.M."/>
            <person name="Smanski M.J."/>
            <person name="Chevrette M.G."/>
            <person name="De Carvalho L.P.S."/>
            <person name="Shen B."/>
        </authorList>
    </citation>
    <scope>NUCLEOTIDE SEQUENCE [LARGE SCALE GENOMIC DNA]</scope>
    <source>
        <strain evidence="2 3">NPDC033843</strain>
    </source>
</reference>